<dbReference type="OMA" id="HVDGCCS"/>
<dbReference type="KEGG" id="dcr:108216496"/>
<sequence>MGSEGNLVQLGDGEVYVMKVDGNCAKMESEDIVEQPLPSAIPVSPDVQNVGMNLSSEFTSPKTVLTLPAVDSRQKSNAGRSPDAGSPCTPKEFDPFAPGLDDFMLAPRSSKYLQEPRSSAARSLNFGPSMKVASDGNCGSDAEAISEEGKLLKMLYDDLLEVIVSTQDATIHQETSLDEVLVKHAVLDQFKTPERLLTGVASECPPAPLKFGRKFTNIDRGLCRKLNF</sequence>
<name>A0A165X6T4_DAUCS</name>
<reference evidence="2" key="1">
    <citation type="journal article" date="2016" name="Nat. Genet.">
        <title>A high-quality carrot genome assembly provides new insights into carotenoid accumulation and asterid genome evolution.</title>
        <authorList>
            <person name="Iorizzo M."/>
            <person name="Ellison S."/>
            <person name="Senalik D."/>
            <person name="Zeng P."/>
            <person name="Satapoomin P."/>
            <person name="Huang J."/>
            <person name="Bowman M."/>
            <person name="Iovene M."/>
            <person name="Sanseverino W."/>
            <person name="Cavagnaro P."/>
            <person name="Yildiz M."/>
            <person name="Macko-Podgorni A."/>
            <person name="Moranska E."/>
            <person name="Grzebelus E."/>
            <person name="Grzebelus D."/>
            <person name="Ashrafi H."/>
            <person name="Zheng Z."/>
            <person name="Cheng S."/>
            <person name="Spooner D."/>
            <person name="Van Deynze A."/>
            <person name="Simon P."/>
        </authorList>
    </citation>
    <scope>NUCLEOTIDE SEQUENCE [LARGE SCALE GENOMIC DNA]</scope>
    <source>
        <tissue evidence="2">Leaf</tissue>
    </source>
</reference>
<comment type="caution">
    <text evidence="2">The sequence shown here is derived from an EMBL/GenBank/DDBJ whole genome shotgun (WGS) entry which is preliminary data.</text>
</comment>
<dbReference type="PANTHER" id="PTHR36310:SF1">
    <property type="entry name" value="CYCLIN-DEPENDENT PROTEIN KINASE INHIBITOR SMR11"/>
    <property type="match status" value="1"/>
</dbReference>
<dbReference type="PANTHER" id="PTHR36310">
    <property type="entry name" value="CYCLIN-DEPENDENT PROTEIN KINASE INHIBITOR SMR11"/>
    <property type="match status" value="1"/>
</dbReference>
<organism evidence="2">
    <name type="scientific">Daucus carota subsp. sativus</name>
    <name type="common">Carrot</name>
    <dbReference type="NCBI Taxonomy" id="79200"/>
    <lineage>
        <taxon>Eukaryota</taxon>
        <taxon>Viridiplantae</taxon>
        <taxon>Streptophyta</taxon>
        <taxon>Embryophyta</taxon>
        <taxon>Tracheophyta</taxon>
        <taxon>Spermatophyta</taxon>
        <taxon>Magnoliopsida</taxon>
        <taxon>eudicotyledons</taxon>
        <taxon>Gunneridae</taxon>
        <taxon>Pentapetalae</taxon>
        <taxon>asterids</taxon>
        <taxon>campanulids</taxon>
        <taxon>Apiales</taxon>
        <taxon>Apiaceae</taxon>
        <taxon>Apioideae</taxon>
        <taxon>Scandiceae</taxon>
        <taxon>Daucinae</taxon>
        <taxon>Daucus</taxon>
        <taxon>Daucus sect. Daucus</taxon>
    </lineage>
</organism>
<dbReference type="Gramene" id="KZM97888">
    <property type="protein sequence ID" value="KZM97888"/>
    <property type="gene ID" value="DCAR_014750"/>
</dbReference>
<accession>A0A165X6T4</accession>
<dbReference type="EMBL" id="LNRQ01000004">
    <property type="protein sequence ID" value="KZM97888.1"/>
    <property type="molecule type" value="Genomic_DNA"/>
</dbReference>
<evidence type="ECO:0000313" key="2">
    <source>
        <dbReference type="EMBL" id="KZM97888.1"/>
    </source>
</evidence>
<dbReference type="AlphaFoldDB" id="A0A165X6T4"/>
<dbReference type="InterPro" id="IPR038971">
    <property type="entry name" value="SMR11/SMR16"/>
</dbReference>
<dbReference type="OrthoDB" id="777328at2759"/>
<evidence type="ECO:0000256" key="1">
    <source>
        <dbReference type="SAM" id="MobiDB-lite"/>
    </source>
</evidence>
<protein>
    <submittedName>
        <fullName evidence="2">Uncharacterized protein</fullName>
    </submittedName>
</protein>
<feature type="region of interest" description="Disordered" evidence="1">
    <location>
        <begin position="69"/>
        <end position="93"/>
    </location>
</feature>
<gene>
    <name evidence="2" type="ORF">DCAR_014750</name>
</gene>
<dbReference type="STRING" id="79200.A0A165X6T4"/>
<proteinExistence type="predicted"/>